<dbReference type="Pfam" id="PF03466">
    <property type="entry name" value="LysR_substrate"/>
    <property type="match status" value="1"/>
</dbReference>
<comment type="similarity">
    <text evidence="1">Belongs to the LysR transcriptional regulatory family.</text>
</comment>
<dbReference type="Gene3D" id="3.40.190.290">
    <property type="match status" value="1"/>
</dbReference>
<name>A0A0F9V682_9ZZZZ</name>
<proteinExistence type="inferred from homology"/>
<dbReference type="Pfam" id="PF00126">
    <property type="entry name" value="HTH_1"/>
    <property type="match status" value="1"/>
</dbReference>
<organism evidence="6">
    <name type="scientific">marine sediment metagenome</name>
    <dbReference type="NCBI Taxonomy" id="412755"/>
    <lineage>
        <taxon>unclassified sequences</taxon>
        <taxon>metagenomes</taxon>
        <taxon>ecological metagenomes</taxon>
    </lineage>
</organism>
<evidence type="ECO:0000256" key="3">
    <source>
        <dbReference type="ARBA" id="ARBA00023125"/>
    </source>
</evidence>
<sequence length="303" mass="33498">MHNRIQLLRIFCSAAEAPSFREAASRLGTSPQTVTRAVQELEELLGEPLFHRNTRQIHITGFGESMALQAREALATVDGLFARNRHAAEAADTVGRVGIAAPHAVGRRFLLTLLLPLLREHPGLQLDIRLDDEPTDVVGAQIDVGVRIGGMQDRSYIARAVAPIGFMVVASPALLEQVSIPARPEELLALPLSVVIDRRTGKPWPWMFRDRDNLLVPRPAFSCDDAEAELDAVLAGLAIGQIPTYLALPYVQDGRLIPLLEDYSPEPAQLYIYRPQRGPISARVRLVYEHLRQAFSDPGMFPQ</sequence>
<comment type="caution">
    <text evidence="6">The sequence shown here is derived from an EMBL/GenBank/DDBJ whole genome shotgun (WGS) entry which is preliminary data.</text>
</comment>
<dbReference type="PROSITE" id="PS50931">
    <property type="entry name" value="HTH_LYSR"/>
    <property type="match status" value="1"/>
</dbReference>
<dbReference type="PANTHER" id="PTHR30537">
    <property type="entry name" value="HTH-TYPE TRANSCRIPTIONAL REGULATOR"/>
    <property type="match status" value="1"/>
</dbReference>
<dbReference type="CDD" id="cd08422">
    <property type="entry name" value="PBP2_CrgA_like"/>
    <property type="match status" value="1"/>
</dbReference>
<dbReference type="EMBL" id="LAZR01000072">
    <property type="protein sequence ID" value="KKN95217.1"/>
    <property type="molecule type" value="Genomic_DNA"/>
</dbReference>
<evidence type="ECO:0000256" key="1">
    <source>
        <dbReference type="ARBA" id="ARBA00009437"/>
    </source>
</evidence>
<dbReference type="PANTHER" id="PTHR30537:SF5">
    <property type="entry name" value="HTH-TYPE TRANSCRIPTIONAL ACTIVATOR TTDR-RELATED"/>
    <property type="match status" value="1"/>
</dbReference>
<feature type="domain" description="HTH lysR-type" evidence="5">
    <location>
        <begin position="1"/>
        <end position="60"/>
    </location>
</feature>
<dbReference type="GO" id="GO:0003700">
    <property type="term" value="F:DNA-binding transcription factor activity"/>
    <property type="evidence" value="ECO:0007669"/>
    <property type="project" value="InterPro"/>
</dbReference>
<reference evidence="6" key="1">
    <citation type="journal article" date="2015" name="Nature">
        <title>Complex archaea that bridge the gap between prokaryotes and eukaryotes.</title>
        <authorList>
            <person name="Spang A."/>
            <person name="Saw J.H."/>
            <person name="Jorgensen S.L."/>
            <person name="Zaremba-Niedzwiedzka K."/>
            <person name="Martijn J."/>
            <person name="Lind A.E."/>
            <person name="van Eijk R."/>
            <person name="Schleper C."/>
            <person name="Guy L."/>
            <person name="Ettema T.J."/>
        </authorList>
    </citation>
    <scope>NUCLEOTIDE SEQUENCE</scope>
</reference>
<keyword evidence="4" id="KW-0804">Transcription</keyword>
<dbReference type="SUPFAM" id="SSF53850">
    <property type="entry name" value="Periplasmic binding protein-like II"/>
    <property type="match status" value="1"/>
</dbReference>
<keyword evidence="2" id="KW-0805">Transcription regulation</keyword>
<dbReference type="GO" id="GO:0003677">
    <property type="term" value="F:DNA binding"/>
    <property type="evidence" value="ECO:0007669"/>
    <property type="project" value="UniProtKB-KW"/>
</dbReference>
<dbReference type="AlphaFoldDB" id="A0A0F9V682"/>
<keyword evidence="3" id="KW-0238">DNA-binding</keyword>
<evidence type="ECO:0000313" key="6">
    <source>
        <dbReference type="EMBL" id="KKN95217.1"/>
    </source>
</evidence>
<dbReference type="SUPFAM" id="SSF46785">
    <property type="entry name" value="Winged helix' DNA-binding domain"/>
    <property type="match status" value="1"/>
</dbReference>
<dbReference type="InterPro" id="IPR058163">
    <property type="entry name" value="LysR-type_TF_proteobact-type"/>
</dbReference>
<dbReference type="InterPro" id="IPR005119">
    <property type="entry name" value="LysR_subst-bd"/>
</dbReference>
<evidence type="ECO:0000259" key="5">
    <source>
        <dbReference type="PROSITE" id="PS50931"/>
    </source>
</evidence>
<protein>
    <recommendedName>
        <fullName evidence="5">HTH lysR-type domain-containing protein</fullName>
    </recommendedName>
</protein>
<gene>
    <name evidence="6" type="ORF">LCGC14_0180300</name>
</gene>
<evidence type="ECO:0000256" key="2">
    <source>
        <dbReference type="ARBA" id="ARBA00023015"/>
    </source>
</evidence>
<dbReference type="InterPro" id="IPR036390">
    <property type="entry name" value="WH_DNA-bd_sf"/>
</dbReference>
<dbReference type="Gene3D" id="1.10.10.10">
    <property type="entry name" value="Winged helix-like DNA-binding domain superfamily/Winged helix DNA-binding domain"/>
    <property type="match status" value="1"/>
</dbReference>
<accession>A0A0F9V682</accession>
<evidence type="ECO:0000256" key="4">
    <source>
        <dbReference type="ARBA" id="ARBA00023163"/>
    </source>
</evidence>
<dbReference type="InterPro" id="IPR000847">
    <property type="entry name" value="LysR_HTH_N"/>
</dbReference>
<dbReference type="InterPro" id="IPR036388">
    <property type="entry name" value="WH-like_DNA-bd_sf"/>
</dbReference>